<dbReference type="EMBL" id="BSDY01000003">
    <property type="protein sequence ID" value="GLI55391.1"/>
    <property type="molecule type" value="Genomic_DNA"/>
</dbReference>
<dbReference type="InterPro" id="IPR052896">
    <property type="entry name" value="GGT-like_enzyme"/>
</dbReference>
<proteinExistence type="predicted"/>
<dbReference type="Pfam" id="PF01019">
    <property type="entry name" value="G_glu_transpept"/>
    <property type="match status" value="1"/>
</dbReference>
<dbReference type="InterPro" id="IPR043138">
    <property type="entry name" value="GGT_lsub"/>
</dbReference>
<dbReference type="SUPFAM" id="SSF56235">
    <property type="entry name" value="N-terminal nucleophile aminohydrolases (Ntn hydrolases)"/>
    <property type="match status" value="1"/>
</dbReference>
<keyword evidence="2" id="KW-1185">Reference proteome</keyword>
<dbReference type="Gene3D" id="3.60.20.40">
    <property type="match status" value="1"/>
</dbReference>
<sequence>MMNFNCNYQPFPSKRYTTIAKNGMVLTSQPLAAGAGLDILKKGGNAVDAAIATAACLTVVEPTSNGIGSDAFAIVWIKKDEKLYGINGSGRSPMGISIEKLRAAGHEEMPQLGWTPVTVSGAPGTWAALNKRFGKLSLRECLEPAISYAREGYPVSPTLGYNWKKAYERYSEILKGEEYREWFDTFTIDGRCPEVGDVIKLEDHARTLESIGETNGESFYRGEIADKIDRASRKYGGYIRREDYAAFEPQWVDPIRLSYRGYEICELPPNGQGIVALMALNILRGYDLSERDSVDTLHKQLEAMKLAFADGKKYITDPLEMRYRGRDFLKEEYGEKRRGLIGERAGDPEPGKPPGGGTVYLCTGDSGGNMVSFIQSNYMGFGSGIVVEGTGIALQNRGADFSLDPQAANALKPGKRTYHTIIPGFILRDNRAVGPFGVMGGYMQPQGHVQVVMNLIDFGLNPQMALDAPRWRWVEGRRVEVESHFPIHLVDALEARGHEVGISPARGSFGRGQIIIQRDGVYYGGTESRTDGSVACY</sequence>
<dbReference type="Proteomes" id="UP001144471">
    <property type="component" value="Unassembled WGS sequence"/>
</dbReference>
<dbReference type="InterPro" id="IPR029055">
    <property type="entry name" value="Ntn_hydrolases_N"/>
</dbReference>
<evidence type="ECO:0000313" key="1">
    <source>
        <dbReference type="EMBL" id="GLI55391.1"/>
    </source>
</evidence>
<dbReference type="RefSeq" id="WP_281833812.1">
    <property type="nucleotide sequence ID" value="NZ_BSDY01000003.1"/>
</dbReference>
<gene>
    <name evidence="1" type="ORF">PM10SUCC1_09050</name>
</gene>
<evidence type="ECO:0000313" key="2">
    <source>
        <dbReference type="Proteomes" id="UP001144471"/>
    </source>
</evidence>
<dbReference type="PANTHER" id="PTHR43881:SF1">
    <property type="entry name" value="GAMMA-GLUTAMYLTRANSPEPTIDASE (AFU_ORTHOLOGUE AFUA_4G13580)"/>
    <property type="match status" value="1"/>
</dbReference>
<dbReference type="AlphaFoldDB" id="A0A9W6GKB6"/>
<dbReference type="Gene3D" id="1.10.246.130">
    <property type="match status" value="1"/>
</dbReference>
<accession>A0A9W6GKB6</accession>
<name>A0A9W6GKB6_9FUSO</name>
<dbReference type="InterPro" id="IPR043137">
    <property type="entry name" value="GGT_ssub_C"/>
</dbReference>
<reference evidence="1" key="1">
    <citation type="submission" date="2022-12" db="EMBL/GenBank/DDBJ databases">
        <title>Reference genome sequencing for broad-spectrum identification of bacterial and archaeal isolates by mass spectrometry.</title>
        <authorList>
            <person name="Sekiguchi Y."/>
            <person name="Tourlousse D.M."/>
        </authorList>
    </citation>
    <scope>NUCLEOTIDE SEQUENCE</scope>
    <source>
        <strain evidence="1">10succ1</strain>
    </source>
</reference>
<comment type="caution">
    <text evidence="1">The sequence shown here is derived from an EMBL/GenBank/DDBJ whole genome shotgun (WGS) entry which is preliminary data.</text>
</comment>
<dbReference type="PANTHER" id="PTHR43881">
    <property type="entry name" value="GAMMA-GLUTAMYLTRANSPEPTIDASE (AFU_ORTHOLOGUE AFUA_4G13580)"/>
    <property type="match status" value="1"/>
</dbReference>
<protein>
    <submittedName>
        <fullName evidence="1">Gamma-glutamyltransferase</fullName>
    </submittedName>
</protein>
<organism evidence="1 2">
    <name type="scientific">Propionigenium maris DSM 9537</name>
    <dbReference type="NCBI Taxonomy" id="1123000"/>
    <lineage>
        <taxon>Bacteria</taxon>
        <taxon>Fusobacteriati</taxon>
        <taxon>Fusobacteriota</taxon>
        <taxon>Fusobacteriia</taxon>
        <taxon>Fusobacteriales</taxon>
        <taxon>Fusobacteriaceae</taxon>
        <taxon>Propionigenium</taxon>
    </lineage>
</organism>
<dbReference type="PRINTS" id="PR01210">
    <property type="entry name" value="GGTRANSPTASE"/>
</dbReference>